<reference evidence="2 3" key="1">
    <citation type="submission" date="2016-12" db="EMBL/GenBank/DDBJ databases">
        <title>Genome Mining:The Detection of Biosynthetic Gene Clusters to Aid in the Expression of Curamycin A produced by Streptomyces sp. strain CZA14.</title>
        <authorList>
            <person name="Durrell K.A."/>
            <person name="Kirby B.M."/>
            <person name="Khan W."/>
            <person name="Mthethwa T."/>
            <person name="Le Roes-Hill M."/>
        </authorList>
    </citation>
    <scope>NUCLEOTIDE SEQUENCE [LARGE SCALE GENOMIC DNA]</scope>
    <source>
        <strain evidence="2 3">CZA14</strain>
    </source>
</reference>
<sequence length="134" mass="13916">MTAVAVLAGSLSLITATPAAAAAYCSSSGYTASGEPMERCTTLDNGILYHIKRFKADGSTAAITTYSKTRGSTVTVSLGYTGVNGTHYGSSMSFSTGETKLKAFHLGYGHYVCTSSVGLMKWGSTVYETPSAHC</sequence>
<feature type="chain" id="PRO_5046011689" description="Serine/threonine protein kinase" evidence="1">
    <location>
        <begin position="22"/>
        <end position="134"/>
    </location>
</feature>
<evidence type="ECO:0000256" key="1">
    <source>
        <dbReference type="SAM" id="SignalP"/>
    </source>
</evidence>
<proteinExistence type="predicted"/>
<accession>A0ABX3YDD9</accession>
<keyword evidence="1" id="KW-0732">Signal</keyword>
<organism evidence="2 3">
    <name type="scientific">Streptomyces pharetrae CZA14</name>
    <dbReference type="NCBI Taxonomy" id="1144883"/>
    <lineage>
        <taxon>Bacteria</taxon>
        <taxon>Bacillati</taxon>
        <taxon>Actinomycetota</taxon>
        <taxon>Actinomycetes</taxon>
        <taxon>Kitasatosporales</taxon>
        <taxon>Streptomycetaceae</taxon>
        <taxon>Streptomyces</taxon>
    </lineage>
</organism>
<comment type="caution">
    <text evidence="2">The sequence shown here is derived from an EMBL/GenBank/DDBJ whole genome shotgun (WGS) entry which is preliminary data.</text>
</comment>
<dbReference type="RefSeq" id="WP_086171483.1">
    <property type="nucleotide sequence ID" value="NZ_MRYD01000155.1"/>
</dbReference>
<keyword evidence="3" id="KW-1185">Reference proteome</keyword>
<dbReference type="Proteomes" id="UP000194266">
    <property type="component" value="Unassembled WGS sequence"/>
</dbReference>
<evidence type="ECO:0000313" key="3">
    <source>
        <dbReference type="Proteomes" id="UP000194266"/>
    </source>
</evidence>
<gene>
    <name evidence="2" type="ORF">OQI_24585</name>
</gene>
<feature type="signal peptide" evidence="1">
    <location>
        <begin position="1"/>
        <end position="21"/>
    </location>
</feature>
<evidence type="ECO:0000313" key="2">
    <source>
        <dbReference type="EMBL" id="OSZ57918.1"/>
    </source>
</evidence>
<dbReference type="EMBL" id="MRYD01000155">
    <property type="protein sequence ID" value="OSZ57918.1"/>
    <property type="molecule type" value="Genomic_DNA"/>
</dbReference>
<evidence type="ECO:0008006" key="4">
    <source>
        <dbReference type="Google" id="ProtNLM"/>
    </source>
</evidence>
<name>A0ABX3YDD9_9ACTN</name>
<protein>
    <recommendedName>
        <fullName evidence="4">Serine/threonine protein kinase</fullName>
    </recommendedName>
</protein>